<dbReference type="PANTHER" id="PTHR35146">
    <property type="entry name" value="UPF0178 PROTEIN YAII"/>
    <property type="match status" value="1"/>
</dbReference>
<accession>A0A5C1QMS1</accession>
<organism evidence="3 4">
    <name type="scientific">Oceanispirochaeta crateris</name>
    <dbReference type="NCBI Taxonomy" id="2518645"/>
    <lineage>
        <taxon>Bacteria</taxon>
        <taxon>Pseudomonadati</taxon>
        <taxon>Spirochaetota</taxon>
        <taxon>Spirochaetia</taxon>
        <taxon>Spirochaetales</taxon>
        <taxon>Spirochaetaceae</taxon>
        <taxon>Oceanispirochaeta</taxon>
    </lineage>
</organism>
<protein>
    <recommendedName>
        <fullName evidence="2">UPF0178 protein EXM22_07510</fullName>
    </recommendedName>
</protein>
<comment type="similarity">
    <text evidence="1 2">Belongs to the UPF0178 family.</text>
</comment>
<dbReference type="InterPro" id="IPR003791">
    <property type="entry name" value="UPF0178"/>
</dbReference>
<keyword evidence="4" id="KW-1185">Reference proteome</keyword>
<evidence type="ECO:0000256" key="2">
    <source>
        <dbReference type="HAMAP-Rule" id="MF_00489"/>
    </source>
</evidence>
<dbReference type="AlphaFoldDB" id="A0A5C1QMS1"/>
<dbReference type="EMBL" id="CP036150">
    <property type="protein sequence ID" value="QEN07844.1"/>
    <property type="molecule type" value="Genomic_DNA"/>
</dbReference>
<dbReference type="KEGG" id="ock:EXM22_07510"/>
<evidence type="ECO:0000313" key="3">
    <source>
        <dbReference type="EMBL" id="QEN07844.1"/>
    </source>
</evidence>
<dbReference type="PANTHER" id="PTHR35146:SF1">
    <property type="entry name" value="UPF0178 PROTEIN YAII"/>
    <property type="match status" value="1"/>
</dbReference>
<evidence type="ECO:0000313" key="4">
    <source>
        <dbReference type="Proteomes" id="UP000324209"/>
    </source>
</evidence>
<proteinExistence type="inferred from homology"/>
<sequence length="159" mass="18091">MTVWIDGDSCPKQVRDIINTRCINEKIQVHYVANSSLPLPESPYISMILTSNAPDSADDYILEHSRQGDLILTRDIPLASALVKKRLVVMNDRGNLFTKDNVSERLAQRDFMQMMREAGIGQDKGKNYGPKEVKAFAACFDRELVRMLREERFAKAART</sequence>
<reference evidence="3 4" key="1">
    <citation type="submission" date="2019-02" db="EMBL/GenBank/DDBJ databases">
        <title>Complete Genome Sequence and Methylome Analysis of free living Spirochaetas.</title>
        <authorList>
            <person name="Fomenkov A."/>
            <person name="Dubinina G."/>
            <person name="Leshcheva N."/>
            <person name="Mikheeva N."/>
            <person name="Grabovich M."/>
            <person name="Vincze T."/>
            <person name="Roberts R.J."/>
        </authorList>
    </citation>
    <scope>NUCLEOTIDE SEQUENCE [LARGE SCALE GENOMIC DNA]</scope>
    <source>
        <strain evidence="3 4">K2</strain>
    </source>
</reference>
<dbReference type="OrthoDB" id="9798918at2"/>
<name>A0A5C1QMS1_9SPIO</name>
<dbReference type="Proteomes" id="UP000324209">
    <property type="component" value="Chromosome"/>
</dbReference>
<dbReference type="CDD" id="cd18720">
    <property type="entry name" value="PIN_YqxD-like"/>
    <property type="match status" value="1"/>
</dbReference>
<dbReference type="HAMAP" id="MF_00489">
    <property type="entry name" value="UPF0178"/>
    <property type="match status" value="1"/>
</dbReference>
<evidence type="ECO:0000256" key="1">
    <source>
        <dbReference type="ARBA" id="ARBA00008522"/>
    </source>
</evidence>
<gene>
    <name evidence="3" type="ORF">EXM22_07510</name>
</gene>
<dbReference type="RefSeq" id="WP_149485924.1">
    <property type="nucleotide sequence ID" value="NZ_CP036150.1"/>
</dbReference>
<dbReference type="Pfam" id="PF02639">
    <property type="entry name" value="DUF188"/>
    <property type="match status" value="1"/>
</dbReference>